<dbReference type="InterPro" id="IPR036390">
    <property type="entry name" value="WH_DNA-bd_sf"/>
</dbReference>
<gene>
    <name evidence="6" type="primary">scpB</name>
    <name evidence="6" type="ORF">ACFSCS_02515</name>
</gene>
<dbReference type="Proteomes" id="UP001597326">
    <property type="component" value="Unassembled WGS sequence"/>
</dbReference>
<evidence type="ECO:0000256" key="2">
    <source>
        <dbReference type="ARBA" id="ARBA00022618"/>
    </source>
</evidence>
<dbReference type="RefSeq" id="WP_343874852.1">
    <property type="nucleotide sequence ID" value="NZ_BAAAIX010000028.1"/>
</dbReference>
<evidence type="ECO:0000256" key="4">
    <source>
        <dbReference type="ARBA" id="ARBA00023306"/>
    </source>
</evidence>
<dbReference type="InterPro" id="IPR036388">
    <property type="entry name" value="WH-like_DNA-bd_sf"/>
</dbReference>
<organism evidence="6 7">
    <name type="scientific">Luteococcus peritonei</name>
    <dbReference type="NCBI Taxonomy" id="88874"/>
    <lineage>
        <taxon>Bacteria</taxon>
        <taxon>Bacillati</taxon>
        <taxon>Actinomycetota</taxon>
        <taxon>Actinomycetes</taxon>
        <taxon>Propionibacteriales</taxon>
        <taxon>Propionibacteriaceae</taxon>
        <taxon>Luteococcus</taxon>
    </lineage>
</organism>
<keyword evidence="7" id="KW-1185">Reference proteome</keyword>
<keyword evidence="1" id="KW-0963">Cytoplasm</keyword>
<evidence type="ECO:0000313" key="6">
    <source>
        <dbReference type="EMBL" id="MFD1889057.1"/>
    </source>
</evidence>
<name>A0ABW4RRW8_9ACTN</name>
<feature type="compositionally biased region" description="Polar residues" evidence="5">
    <location>
        <begin position="199"/>
        <end position="213"/>
    </location>
</feature>
<proteinExistence type="predicted"/>
<evidence type="ECO:0000256" key="3">
    <source>
        <dbReference type="ARBA" id="ARBA00022829"/>
    </source>
</evidence>
<dbReference type="PANTHER" id="PTHR34298">
    <property type="entry name" value="SEGREGATION AND CONDENSATION PROTEIN B"/>
    <property type="match status" value="1"/>
</dbReference>
<keyword evidence="3" id="KW-0159">Chromosome partition</keyword>
<sequence length="258" mass="27496">MSEQEQAPASREERAEAVEGPLEALLLMADEPMTTETLAEAVQESVEVVELALTTLREFYDRSQRGFELRRVGGGWRYWTRAEHAELISAWVVSGQSNKLSQAALETLSVIAYLQPISRARVSAVRGVNVDGVVRTLLARGLVTEAGADEQTGAMVFSTTDYFLERMGLASLDELPPLAPHLPDASALEAELADLVTAPTEQGAPTEQTSGSGQAEVPGGAESQQSADAAEGSSPDTVEDDAADDHVAAEDEDDSTHD</sequence>
<protein>
    <submittedName>
        <fullName evidence="6">SMC-Scp complex subunit ScpB</fullName>
    </submittedName>
</protein>
<dbReference type="SUPFAM" id="SSF46785">
    <property type="entry name" value="Winged helix' DNA-binding domain"/>
    <property type="match status" value="2"/>
</dbReference>
<dbReference type="EMBL" id="JBHUFZ010000005">
    <property type="protein sequence ID" value="MFD1889057.1"/>
    <property type="molecule type" value="Genomic_DNA"/>
</dbReference>
<dbReference type="NCBIfam" id="TIGR00281">
    <property type="entry name" value="SMC-Scp complex subunit ScpB"/>
    <property type="match status" value="1"/>
</dbReference>
<keyword evidence="2" id="KW-0132">Cell division</keyword>
<dbReference type="Gene3D" id="1.10.10.10">
    <property type="entry name" value="Winged helix-like DNA-binding domain superfamily/Winged helix DNA-binding domain"/>
    <property type="match status" value="2"/>
</dbReference>
<evidence type="ECO:0000256" key="5">
    <source>
        <dbReference type="SAM" id="MobiDB-lite"/>
    </source>
</evidence>
<dbReference type="PANTHER" id="PTHR34298:SF2">
    <property type="entry name" value="SEGREGATION AND CONDENSATION PROTEIN B"/>
    <property type="match status" value="1"/>
</dbReference>
<dbReference type="Pfam" id="PF04079">
    <property type="entry name" value="SMC_ScpB"/>
    <property type="match status" value="1"/>
</dbReference>
<evidence type="ECO:0000256" key="1">
    <source>
        <dbReference type="ARBA" id="ARBA00022490"/>
    </source>
</evidence>
<feature type="region of interest" description="Disordered" evidence="5">
    <location>
        <begin position="199"/>
        <end position="258"/>
    </location>
</feature>
<evidence type="ECO:0000313" key="7">
    <source>
        <dbReference type="Proteomes" id="UP001597326"/>
    </source>
</evidence>
<comment type="caution">
    <text evidence="6">The sequence shown here is derived from an EMBL/GenBank/DDBJ whole genome shotgun (WGS) entry which is preliminary data.</text>
</comment>
<accession>A0ABW4RRW8</accession>
<dbReference type="InterPro" id="IPR005234">
    <property type="entry name" value="ScpB_csome_segregation"/>
</dbReference>
<reference evidence="7" key="1">
    <citation type="journal article" date="2019" name="Int. J. Syst. Evol. Microbiol.">
        <title>The Global Catalogue of Microorganisms (GCM) 10K type strain sequencing project: providing services to taxonomists for standard genome sequencing and annotation.</title>
        <authorList>
            <consortium name="The Broad Institute Genomics Platform"/>
            <consortium name="The Broad Institute Genome Sequencing Center for Infectious Disease"/>
            <person name="Wu L."/>
            <person name="Ma J."/>
        </authorList>
    </citation>
    <scope>NUCLEOTIDE SEQUENCE [LARGE SCALE GENOMIC DNA]</scope>
    <source>
        <strain evidence="7">CAIM 431</strain>
    </source>
</reference>
<keyword evidence="4" id="KW-0131">Cell cycle</keyword>